<dbReference type="PANTHER" id="PTHR45744">
    <property type="entry name" value="TYROSINE AMINOTRANSFERASE"/>
    <property type="match status" value="1"/>
</dbReference>
<dbReference type="InterPro" id="IPR015424">
    <property type="entry name" value="PyrdxlP-dep_Trfase"/>
</dbReference>
<dbReference type="InterPro" id="IPR004839">
    <property type="entry name" value="Aminotransferase_I/II_large"/>
</dbReference>
<keyword evidence="4" id="KW-0808">Transferase</keyword>
<comment type="cofactor">
    <cofactor evidence="1 6 7">
        <name>pyridoxal 5'-phosphate</name>
        <dbReference type="ChEBI" id="CHEBI:597326"/>
    </cofactor>
</comment>
<dbReference type="AlphaFoldDB" id="A0AAV1DZB0"/>
<dbReference type="GO" id="GO:0004838">
    <property type="term" value="F:L-tyrosine-2-oxoglutarate transaminase activity"/>
    <property type="evidence" value="ECO:0007669"/>
    <property type="project" value="TreeGrafter"/>
</dbReference>
<dbReference type="PANTHER" id="PTHR45744:SF2">
    <property type="entry name" value="TYROSINE AMINOTRANSFERASE"/>
    <property type="match status" value="1"/>
</dbReference>
<sequence length="419" mass="45738">MESGVVLLENGNKTTEAPSNVTIKATLSLLMANLNVEKNKKKLISLGIGDPTVYSCFSTNLAAQEAVADSVLSGKFNGYNPTGGLPETRKAIAEYLSADLPYKLSPDDVFVASGCTQAIDMVISVLARPGANVLLPRPGFPSYGICSSFRNIEARYYDLLPDKGWEVNLESVETLADQNTVAVVVINPGNPCGNVYRRRHLEEIAETVGRLRIPVIADEVYGHLAFGDTPFVPMGVFGSKVQVLTLGSLSKRWLVPGWRLGWLVMNDPSGEFRNPKLIERVKKYCDVSGGPASFLQAAVPEIIRQTNTDFFANTIKILRQTSNLCYEKLEEIPSISYSSKAEGSMALMVKLNLSVLVDIGDDMEFCLQLAKEESLIILPGIVVGLKNWIRVTFAADPASIEEALGRLKAFCQRHSKQSS</sequence>
<dbReference type="InterPro" id="IPR015422">
    <property type="entry name" value="PyrdxlP-dep_Trfase_small"/>
</dbReference>
<dbReference type="NCBIfam" id="TIGR01265">
    <property type="entry name" value="tyr_nico_aTase"/>
    <property type="match status" value="1"/>
</dbReference>
<dbReference type="PIRSF" id="PIRSF000517">
    <property type="entry name" value="Tyr_transaminase"/>
    <property type="match status" value="1"/>
</dbReference>
<evidence type="ECO:0000256" key="4">
    <source>
        <dbReference type="ARBA" id="ARBA00022679"/>
    </source>
</evidence>
<dbReference type="PROSITE" id="PS00105">
    <property type="entry name" value="AA_TRANSFER_CLASS_1"/>
    <property type="match status" value="1"/>
</dbReference>
<evidence type="ECO:0000313" key="10">
    <source>
        <dbReference type="Proteomes" id="UP001161247"/>
    </source>
</evidence>
<evidence type="ECO:0000259" key="8">
    <source>
        <dbReference type="Pfam" id="PF00155"/>
    </source>
</evidence>
<comment type="similarity">
    <text evidence="2 6">Belongs to the class-I pyridoxal-phosphate-dependent aminotransferase family.</text>
</comment>
<dbReference type="InterPro" id="IPR015421">
    <property type="entry name" value="PyrdxlP-dep_Trfase_major"/>
</dbReference>
<evidence type="ECO:0000256" key="7">
    <source>
        <dbReference type="PIRSR" id="PIRSR000517-1"/>
    </source>
</evidence>
<protein>
    <submittedName>
        <fullName evidence="9">OLC1v1012850C1</fullName>
    </submittedName>
</protein>
<gene>
    <name evidence="9" type="ORF">OLC1_LOCUS19611</name>
</gene>
<name>A0AAV1DZB0_OLDCO</name>
<proteinExistence type="inferred from homology"/>
<keyword evidence="5 6" id="KW-0663">Pyridoxal phosphate</keyword>
<evidence type="ECO:0000256" key="2">
    <source>
        <dbReference type="ARBA" id="ARBA00007441"/>
    </source>
</evidence>
<evidence type="ECO:0000256" key="3">
    <source>
        <dbReference type="ARBA" id="ARBA00022576"/>
    </source>
</evidence>
<accession>A0AAV1DZB0</accession>
<dbReference type="InterPro" id="IPR005958">
    <property type="entry name" value="TyrNic_aminoTrfase"/>
</dbReference>
<dbReference type="GO" id="GO:0030170">
    <property type="term" value="F:pyridoxal phosphate binding"/>
    <property type="evidence" value="ECO:0007669"/>
    <property type="project" value="InterPro"/>
</dbReference>
<keyword evidence="10" id="KW-1185">Reference proteome</keyword>
<dbReference type="SUPFAM" id="SSF53383">
    <property type="entry name" value="PLP-dependent transferases"/>
    <property type="match status" value="1"/>
</dbReference>
<feature type="modified residue" description="N6-(pyridoxal phosphate)lysine" evidence="7">
    <location>
        <position position="251"/>
    </location>
</feature>
<dbReference type="Gene3D" id="3.90.1150.10">
    <property type="entry name" value="Aspartate Aminotransferase, domain 1"/>
    <property type="match status" value="1"/>
</dbReference>
<evidence type="ECO:0000256" key="5">
    <source>
        <dbReference type="ARBA" id="ARBA00022898"/>
    </source>
</evidence>
<reference evidence="9" key="1">
    <citation type="submission" date="2023-03" db="EMBL/GenBank/DDBJ databases">
        <authorList>
            <person name="Julca I."/>
        </authorList>
    </citation>
    <scope>NUCLEOTIDE SEQUENCE</scope>
</reference>
<dbReference type="Pfam" id="PF00155">
    <property type="entry name" value="Aminotran_1_2"/>
    <property type="match status" value="1"/>
</dbReference>
<evidence type="ECO:0000256" key="1">
    <source>
        <dbReference type="ARBA" id="ARBA00001933"/>
    </source>
</evidence>
<organism evidence="9 10">
    <name type="scientific">Oldenlandia corymbosa var. corymbosa</name>
    <dbReference type="NCBI Taxonomy" id="529605"/>
    <lineage>
        <taxon>Eukaryota</taxon>
        <taxon>Viridiplantae</taxon>
        <taxon>Streptophyta</taxon>
        <taxon>Embryophyta</taxon>
        <taxon>Tracheophyta</taxon>
        <taxon>Spermatophyta</taxon>
        <taxon>Magnoliopsida</taxon>
        <taxon>eudicotyledons</taxon>
        <taxon>Gunneridae</taxon>
        <taxon>Pentapetalae</taxon>
        <taxon>asterids</taxon>
        <taxon>lamiids</taxon>
        <taxon>Gentianales</taxon>
        <taxon>Rubiaceae</taxon>
        <taxon>Rubioideae</taxon>
        <taxon>Spermacoceae</taxon>
        <taxon>Hedyotis-Oldenlandia complex</taxon>
        <taxon>Oldenlandia</taxon>
    </lineage>
</organism>
<dbReference type="Gene3D" id="3.40.640.10">
    <property type="entry name" value="Type I PLP-dependent aspartate aminotransferase-like (Major domain)"/>
    <property type="match status" value="1"/>
</dbReference>
<dbReference type="GO" id="GO:0006572">
    <property type="term" value="P:L-tyrosine catabolic process"/>
    <property type="evidence" value="ECO:0007669"/>
    <property type="project" value="TreeGrafter"/>
</dbReference>
<dbReference type="CDD" id="cd00609">
    <property type="entry name" value="AAT_like"/>
    <property type="match status" value="1"/>
</dbReference>
<dbReference type="InterPro" id="IPR004838">
    <property type="entry name" value="NHTrfase_class1_PyrdxlP-BS"/>
</dbReference>
<feature type="domain" description="Aminotransferase class I/classII large" evidence="8">
    <location>
        <begin position="42"/>
        <end position="407"/>
    </location>
</feature>
<dbReference type="Proteomes" id="UP001161247">
    <property type="component" value="Chromosome 7"/>
</dbReference>
<keyword evidence="3" id="KW-0032">Aminotransferase</keyword>
<evidence type="ECO:0000313" key="9">
    <source>
        <dbReference type="EMBL" id="CAI9112402.1"/>
    </source>
</evidence>
<dbReference type="FunFam" id="3.40.640.10:FF:000048">
    <property type="entry name" value="tyrosine aminotransferase"/>
    <property type="match status" value="1"/>
</dbReference>
<dbReference type="EMBL" id="OX459124">
    <property type="protein sequence ID" value="CAI9112402.1"/>
    <property type="molecule type" value="Genomic_DNA"/>
</dbReference>
<evidence type="ECO:0000256" key="6">
    <source>
        <dbReference type="PIRNR" id="PIRNR000517"/>
    </source>
</evidence>